<keyword evidence="2" id="KW-1185">Reference proteome</keyword>
<dbReference type="AlphaFoldDB" id="A0A8J5HNC6"/>
<gene>
    <name evidence="1" type="ORF">ZIOFF_011561</name>
</gene>
<dbReference type="SUPFAM" id="SSF55724">
    <property type="entry name" value="Mog1p/PsbP-like"/>
    <property type="match status" value="1"/>
</dbReference>
<dbReference type="PANTHER" id="PTHR31407">
    <property type="match status" value="1"/>
</dbReference>
<proteinExistence type="predicted"/>
<reference evidence="1 2" key="1">
    <citation type="submission" date="2020-08" db="EMBL/GenBank/DDBJ databases">
        <title>Plant Genome Project.</title>
        <authorList>
            <person name="Zhang R.-G."/>
        </authorList>
    </citation>
    <scope>NUCLEOTIDE SEQUENCE [LARGE SCALE GENOMIC DNA]</scope>
    <source>
        <tissue evidence="1">Rhizome</tissue>
    </source>
</reference>
<protein>
    <submittedName>
        <fullName evidence="1">Uncharacterized protein</fullName>
    </submittedName>
</protein>
<dbReference type="Gene3D" id="3.40.1000.10">
    <property type="entry name" value="Mog1/PsbP, alpha/beta/alpha sandwich"/>
    <property type="match status" value="1"/>
</dbReference>
<accession>A0A8J5HNC6</accession>
<dbReference type="InterPro" id="IPR016123">
    <property type="entry name" value="Mog1/PsbP_a/b/a-sand"/>
</dbReference>
<organism evidence="1 2">
    <name type="scientific">Zingiber officinale</name>
    <name type="common">Ginger</name>
    <name type="synonym">Amomum zingiber</name>
    <dbReference type="NCBI Taxonomy" id="94328"/>
    <lineage>
        <taxon>Eukaryota</taxon>
        <taxon>Viridiplantae</taxon>
        <taxon>Streptophyta</taxon>
        <taxon>Embryophyta</taxon>
        <taxon>Tracheophyta</taxon>
        <taxon>Spermatophyta</taxon>
        <taxon>Magnoliopsida</taxon>
        <taxon>Liliopsida</taxon>
        <taxon>Zingiberales</taxon>
        <taxon>Zingiberaceae</taxon>
        <taxon>Zingiber</taxon>
    </lineage>
</organism>
<sequence>MEQRRLSLEISCSRALDFLLLLDPTKAAVVWEVRDLSHDYIGKEGHDHDGCHDPDVTMSGNDLSAVKTDMVVPGVGVGYDNTDSISLLLWSEHGSGGSSLASFRRHQFFLVSSSNSRYPAVRSCSILSLSLSVLVTTLLMRFLAPCFHRNRRNPNCSARGTSCPAVCPDSSTVVSTSSFCRRDLLLSGLSTFILPVSDVHAMVELDDDVKMEVLTDDINAYSFLYPIKLQAKNFAFKWDVVDTGGRRINVVTEGEGSATLVEGGAVVEKALSVSDMCSEVLSVREKFHGESEVLDFHLVNSLMAFSYANSLMAFSNANTCWSSNANAYWSSLMPTLVGLNTAKCLIHLDPFRLRPMSTDARQRIVSERVDMINNLVISVSIGPPNSRFLTSNDTSSWNAKDVANSVLADKSSLRITTGQRMAESSVLDSHSVIAPEPNLFRHNVASTAERDGYLYSLNASTLSKQWENILGKEDLPSLNETISIIHTEEGRSVMLEDQTSNGQKKIIVTNGFTVTVAGQGDVYINGCKPIGTPIETNHGLSDAPEASPMEENMNIGFAHMVDFEEVVDTHLVELEREYRTIDTRLTVLSSQFNVFQHWQLEMCEMMRE</sequence>
<name>A0A8J5HNC6_ZINOF</name>
<dbReference type="Proteomes" id="UP000734854">
    <property type="component" value="Unassembled WGS sequence"/>
</dbReference>
<comment type="caution">
    <text evidence="1">The sequence shown here is derived from an EMBL/GenBank/DDBJ whole genome shotgun (WGS) entry which is preliminary data.</text>
</comment>
<dbReference type="EMBL" id="JACMSC010000003">
    <property type="protein sequence ID" value="KAG6529364.1"/>
    <property type="molecule type" value="Genomic_DNA"/>
</dbReference>
<dbReference type="PANTHER" id="PTHR31407:SF7">
    <property type="entry name" value="PSBP DOMAIN-CONTAINING PROTEIN 5, CHLOROPLASTIC"/>
    <property type="match status" value="1"/>
</dbReference>
<evidence type="ECO:0000313" key="2">
    <source>
        <dbReference type="Proteomes" id="UP000734854"/>
    </source>
</evidence>
<evidence type="ECO:0000313" key="1">
    <source>
        <dbReference type="EMBL" id="KAG6529364.1"/>
    </source>
</evidence>